<name>A0A672IXI7_SALFA</name>
<sequence length="151" mass="16828">MAAGSLFLVCAAAALCLVQTQDTADELPDSYKKGVDLVLEQLSSHAGVSHHFRYLRSLEKSEIESGFGVRYLYHHFYLKPTRCAKGTTASSPQSCPFRNDRPLMDCAVCYKMSSDQIEANPRPYVHCIQKPRLTQEMSTTSSLTRGKHPSL</sequence>
<dbReference type="GO" id="GO:0050994">
    <property type="term" value="P:regulation of lipid catabolic process"/>
    <property type="evidence" value="ECO:0007669"/>
    <property type="project" value="InterPro"/>
</dbReference>
<keyword evidence="12" id="KW-1185">Reference proteome</keyword>
<feature type="chain" id="PRO_5025451063" description="Retinoic acid receptor responder protein 2" evidence="10">
    <location>
        <begin position="21"/>
        <end position="151"/>
    </location>
</feature>
<evidence type="ECO:0000256" key="8">
    <source>
        <dbReference type="ARBA" id="ARBA00023198"/>
    </source>
</evidence>
<dbReference type="GO" id="GO:0030154">
    <property type="term" value="P:cell differentiation"/>
    <property type="evidence" value="ECO:0007669"/>
    <property type="project" value="UniProtKB-KW"/>
</dbReference>
<dbReference type="PANTHER" id="PTHR15106:SF2">
    <property type="entry name" value="RETINOIC ACID RECEPTOR RESPONDER PROTEIN 2"/>
    <property type="match status" value="1"/>
</dbReference>
<dbReference type="InterPro" id="IPR029562">
    <property type="entry name" value="Chemerin"/>
</dbReference>
<feature type="signal peptide" evidence="10">
    <location>
        <begin position="1"/>
        <end position="20"/>
    </location>
</feature>
<evidence type="ECO:0000256" key="4">
    <source>
        <dbReference type="ARBA" id="ARBA00022525"/>
    </source>
</evidence>
<keyword evidence="5 10" id="KW-0732">Signal</keyword>
<dbReference type="Gene3D" id="3.10.450.10">
    <property type="match status" value="1"/>
</dbReference>
<dbReference type="GO" id="GO:0005102">
    <property type="term" value="F:signaling receptor binding"/>
    <property type="evidence" value="ECO:0007669"/>
    <property type="project" value="InterPro"/>
</dbReference>
<dbReference type="InterPro" id="IPR046350">
    <property type="entry name" value="Cystatin_sf"/>
</dbReference>
<evidence type="ECO:0000313" key="11">
    <source>
        <dbReference type="Ensembl" id="ENSSFAP00005045677.1"/>
    </source>
</evidence>
<evidence type="ECO:0000256" key="3">
    <source>
        <dbReference type="ARBA" id="ARBA00022500"/>
    </source>
</evidence>
<reference evidence="11" key="2">
    <citation type="submission" date="2025-08" db="UniProtKB">
        <authorList>
            <consortium name="Ensembl"/>
        </authorList>
    </citation>
    <scope>IDENTIFICATION</scope>
</reference>
<dbReference type="Proteomes" id="UP000472267">
    <property type="component" value="Chromosome 9"/>
</dbReference>
<evidence type="ECO:0000256" key="9">
    <source>
        <dbReference type="ARBA" id="ARBA00032785"/>
    </source>
</evidence>
<reference evidence="11" key="1">
    <citation type="submission" date="2019-06" db="EMBL/GenBank/DDBJ databases">
        <authorList>
            <consortium name="Wellcome Sanger Institute Data Sharing"/>
        </authorList>
    </citation>
    <scope>NUCLEOTIDE SEQUENCE [LARGE SCALE GENOMIC DNA]</scope>
</reference>
<dbReference type="GO" id="GO:0006935">
    <property type="term" value="P:chemotaxis"/>
    <property type="evidence" value="ECO:0007669"/>
    <property type="project" value="UniProtKB-KW"/>
</dbReference>
<reference evidence="11" key="3">
    <citation type="submission" date="2025-09" db="UniProtKB">
        <authorList>
            <consortium name="Ensembl"/>
        </authorList>
    </citation>
    <scope>IDENTIFICATION</scope>
</reference>
<dbReference type="GO" id="GO:0005576">
    <property type="term" value="C:extracellular region"/>
    <property type="evidence" value="ECO:0007669"/>
    <property type="project" value="UniProtKB-SubCell"/>
</dbReference>
<dbReference type="Ensembl" id="ENSSFAT00005047254.1">
    <property type="protein sequence ID" value="ENSSFAP00005045677.1"/>
    <property type="gene ID" value="ENSSFAG00005022346.1"/>
</dbReference>
<evidence type="ECO:0000256" key="6">
    <source>
        <dbReference type="ARBA" id="ARBA00022782"/>
    </source>
</evidence>
<keyword evidence="6" id="KW-0221">Differentiation</keyword>
<dbReference type="PANTHER" id="PTHR15106">
    <property type="entry name" value="RETINOIC ACID RECEPTOR RESPONDER PROTEIN 2"/>
    <property type="match status" value="1"/>
</dbReference>
<keyword evidence="3" id="KW-0145">Chemotaxis</keyword>
<evidence type="ECO:0000256" key="1">
    <source>
        <dbReference type="ARBA" id="ARBA00004613"/>
    </source>
</evidence>
<organism evidence="11 12">
    <name type="scientific">Salarias fasciatus</name>
    <name type="common">Jewelled blenny</name>
    <name type="synonym">Blennius fasciatus</name>
    <dbReference type="NCBI Taxonomy" id="181472"/>
    <lineage>
        <taxon>Eukaryota</taxon>
        <taxon>Metazoa</taxon>
        <taxon>Chordata</taxon>
        <taxon>Craniata</taxon>
        <taxon>Vertebrata</taxon>
        <taxon>Euteleostomi</taxon>
        <taxon>Actinopterygii</taxon>
        <taxon>Neopterygii</taxon>
        <taxon>Teleostei</taxon>
        <taxon>Neoteleostei</taxon>
        <taxon>Acanthomorphata</taxon>
        <taxon>Ovalentaria</taxon>
        <taxon>Blenniimorphae</taxon>
        <taxon>Blenniiformes</taxon>
        <taxon>Blennioidei</taxon>
        <taxon>Blenniidae</taxon>
        <taxon>Salariinae</taxon>
        <taxon>Salarias</taxon>
    </lineage>
</organism>
<proteinExistence type="predicted"/>
<comment type="subcellular location">
    <subcellularLocation>
        <location evidence="1">Secreted</location>
    </subcellularLocation>
</comment>
<evidence type="ECO:0000256" key="5">
    <source>
        <dbReference type="ARBA" id="ARBA00022729"/>
    </source>
</evidence>
<keyword evidence="4" id="KW-0964">Secreted</keyword>
<evidence type="ECO:0000256" key="7">
    <source>
        <dbReference type="ARBA" id="ARBA00023157"/>
    </source>
</evidence>
<evidence type="ECO:0000313" key="12">
    <source>
        <dbReference type="Proteomes" id="UP000472267"/>
    </source>
</evidence>
<keyword evidence="8" id="KW-0395">Inflammatory response</keyword>
<dbReference type="InParanoid" id="A0A672IXI7"/>
<evidence type="ECO:0000256" key="10">
    <source>
        <dbReference type="SAM" id="SignalP"/>
    </source>
</evidence>
<keyword evidence="7" id="KW-1015">Disulfide bond</keyword>
<dbReference type="OMA" id="VHHHFRF"/>
<dbReference type="AlphaFoldDB" id="A0A672IXI7"/>
<dbReference type="SUPFAM" id="SSF54403">
    <property type="entry name" value="Cystatin/monellin"/>
    <property type="match status" value="1"/>
</dbReference>
<protein>
    <recommendedName>
        <fullName evidence="2">Retinoic acid receptor responder protein 2</fullName>
    </recommendedName>
    <alternativeName>
        <fullName evidence="9">Chemerin</fullName>
    </alternativeName>
</protein>
<accession>A0A672IXI7</accession>
<evidence type="ECO:0000256" key="2">
    <source>
        <dbReference type="ARBA" id="ARBA00018808"/>
    </source>
</evidence>
<dbReference type="GO" id="GO:0006954">
    <property type="term" value="P:inflammatory response"/>
    <property type="evidence" value="ECO:0007669"/>
    <property type="project" value="UniProtKB-KW"/>
</dbReference>